<gene>
    <name evidence="1" type="ORF">SFMTTN_1539</name>
</gene>
<evidence type="ECO:0000313" key="2">
    <source>
        <dbReference type="Proteomes" id="UP000286806"/>
    </source>
</evidence>
<accession>A0A401JDI0</accession>
<dbReference type="EMBL" id="BGOW01000014">
    <property type="protein sequence ID" value="GBL45728.1"/>
    <property type="molecule type" value="Genomic_DNA"/>
</dbReference>
<keyword evidence="2" id="KW-1185">Reference proteome</keyword>
<protein>
    <submittedName>
        <fullName evidence="1">Uncharacterized protein</fullName>
    </submittedName>
</protein>
<comment type="caution">
    <text evidence="1">The sequence shown here is derived from an EMBL/GenBank/DDBJ whole genome shotgun (WGS) entry which is preliminary data.</text>
</comment>
<dbReference type="Proteomes" id="UP000286806">
    <property type="component" value="Unassembled WGS sequence"/>
</dbReference>
<proteinExistence type="predicted"/>
<name>A0A401JDI0_9PROT</name>
<sequence>MMCVVIAYWYARKGLVGMICRRFVSYVTHIVGNDEMTVRI</sequence>
<reference evidence="1 2" key="1">
    <citation type="journal article" date="2019" name="Front. Microbiol.">
        <title>Genomes of Neutrophilic Sulfur-Oxidizing Chemolithoautotrophs Representing 9 Proteobacterial Species From 8 Genera.</title>
        <authorList>
            <person name="Watanabe T."/>
            <person name="Kojima H."/>
            <person name="Umezawa K."/>
            <person name="Hori C."/>
            <person name="Takasuka T.E."/>
            <person name="Kato Y."/>
            <person name="Fukui M."/>
        </authorList>
    </citation>
    <scope>NUCLEOTIDE SEQUENCE [LARGE SCALE GENOMIC DNA]</scope>
    <source>
        <strain evidence="1 2">TTN</strain>
    </source>
</reference>
<evidence type="ECO:0000313" key="1">
    <source>
        <dbReference type="EMBL" id="GBL45728.1"/>
    </source>
</evidence>
<dbReference type="AlphaFoldDB" id="A0A401JDI0"/>
<organism evidence="1 2">
    <name type="scientific">Sulfuriferula multivorans</name>
    <dbReference type="NCBI Taxonomy" id="1559896"/>
    <lineage>
        <taxon>Bacteria</taxon>
        <taxon>Pseudomonadati</taxon>
        <taxon>Pseudomonadota</taxon>
        <taxon>Betaproteobacteria</taxon>
        <taxon>Nitrosomonadales</taxon>
        <taxon>Sulfuricellaceae</taxon>
        <taxon>Sulfuriferula</taxon>
    </lineage>
</organism>